<dbReference type="Gene3D" id="2.20.220.20">
    <property type="match status" value="1"/>
</dbReference>
<proteinExistence type="predicted"/>
<organism evidence="2 3">
    <name type="scientific">Yersinia similis</name>
    <dbReference type="NCBI Taxonomy" id="367190"/>
    <lineage>
        <taxon>Bacteria</taxon>
        <taxon>Pseudomonadati</taxon>
        <taxon>Pseudomonadota</taxon>
        <taxon>Gammaproteobacteria</taxon>
        <taxon>Enterobacterales</taxon>
        <taxon>Yersiniaceae</taxon>
        <taxon>Yersinia</taxon>
    </lineage>
</organism>
<dbReference type="Pfam" id="PF22178">
    <property type="entry name" value="Gp5_trimer_C"/>
    <property type="match status" value="1"/>
</dbReference>
<reference evidence="2 3" key="1">
    <citation type="submission" date="2015-03" db="EMBL/GenBank/DDBJ databases">
        <authorList>
            <person name="Murphy D."/>
        </authorList>
    </citation>
    <scope>NUCLEOTIDE SEQUENCE [LARGE SCALE GENOMIC DNA]</scope>
    <source>
        <strain evidence="2 3">Y233</strain>
    </source>
</reference>
<dbReference type="InterPro" id="IPR054030">
    <property type="entry name" value="Gp5_Vgr_C"/>
</dbReference>
<dbReference type="EMBL" id="CQBK01000080">
    <property type="protein sequence ID" value="CNI79825.1"/>
    <property type="molecule type" value="Genomic_DNA"/>
</dbReference>
<evidence type="ECO:0000259" key="1">
    <source>
        <dbReference type="Pfam" id="PF22178"/>
    </source>
</evidence>
<name>A0A0T9RSM5_9GAMM</name>
<feature type="domain" description="Gp5/Type VI secretion system Vgr C-terminal trimerisation" evidence="1">
    <location>
        <begin position="1"/>
        <end position="52"/>
    </location>
</feature>
<dbReference type="Proteomes" id="UP000038204">
    <property type="component" value="Unassembled WGS sequence"/>
</dbReference>
<evidence type="ECO:0000313" key="2">
    <source>
        <dbReference type="EMBL" id="CNI79825.1"/>
    </source>
</evidence>
<evidence type="ECO:0000313" key="3">
    <source>
        <dbReference type="Proteomes" id="UP000038204"/>
    </source>
</evidence>
<dbReference type="AlphaFoldDB" id="A0A0T9RSM5"/>
<accession>A0A0T9RSM5</accession>
<sequence length="135" mass="14355">MRFEDAKGGEGLFMHAQRDMSTTVKNDQSLTVESGNRTLNILAGNETKTVKQGGLSENICTLRSTDANAVQVKAKAGKSGPGTQRYEASDDITLKVGPGEISMTTTHIVIKFAGSSIQLDAEGVFINAPVINLNK</sequence>
<gene>
    <name evidence="2" type="ORF">ERS008667_04356</name>
</gene>
<protein>
    <submittedName>
        <fullName evidence="2">Putative Rhs accessory genetic element</fullName>
    </submittedName>
</protein>
<dbReference type="SUPFAM" id="SSF69349">
    <property type="entry name" value="Phage fibre proteins"/>
    <property type="match status" value="1"/>
</dbReference>